<dbReference type="Proteomes" id="UP000535509">
    <property type="component" value="Unassembled WGS sequence"/>
</dbReference>
<gene>
    <name evidence="2" type="ORF">AAH17_08910</name>
    <name evidence="1" type="ORF">CX802_01920</name>
</gene>
<keyword evidence="3" id="KW-1185">Reference proteome</keyword>
<sequence>MNYIYTILGVLTVALLIYFNSVISKLELENTSLKSSLNTATLSNESYEKTLEILSSDYQKGLEVLANLKQEKQKEIRYVTQVKERIIKDNNSTCIDAINAIYARLHEQNYSANKTSATSKN</sequence>
<name>A0A5L4IJS0_CAMFE</name>
<evidence type="ECO:0000313" key="3">
    <source>
        <dbReference type="Proteomes" id="UP000535509"/>
    </source>
</evidence>
<accession>A0A5L4IJS0</accession>
<dbReference type="EMBL" id="AACCXK010000029">
    <property type="protein sequence ID" value="EAK0453751.1"/>
    <property type="molecule type" value="Genomic_DNA"/>
</dbReference>
<dbReference type="AlphaFoldDB" id="A0A5L4IJS0"/>
<protein>
    <submittedName>
        <fullName evidence="2">Uncharacterized protein</fullName>
    </submittedName>
</protein>
<evidence type="ECO:0000313" key="1">
    <source>
        <dbReference type="EMBL" id="EAI8858608.1"/>
    </source>
</evidence>
<reference evidence="2" key="1">
    <citation type="submission" date="2018-05" db="EMBL/GenBank/DDBJ databases">
        <authorList>
            <consortium name="PulseNet: The National Subtyping Network for Foodborne Disease Surveillance"/>
            <person name="Tarr C.L."/>
            <person name="Trees E."/>
            <person name="Katz L.S."/>
            <person name="Carleton-Romer H.A."/>
            <person name="Stroika S."/>
            <person name="Kucerova Z."/>
            <person name="Roache K.F."/>
            <person name="Sabol A.L."/>
            <person name="Besser J."/>
            <person name="Gerner-Smidt P."/>
        </authorList>
    </citation>
    <scope>NUCLEOTIDE SEQUENCE</scope>
    <source>
        <strain evidence="2">2014D-0197</strain>
        <strain evidence="1 3">PNUSAC001503</strain>
    </source>
</reference>
<comment type="caution">
    <text evidence="2">The sequence shown here is derived from an EMBL/GenBank/DDBJ whole genome shotgun (WGS) entry which is preliminary data.</text>
</comment>
<organism evidence="2">
    <name type="scientific">Campylobacter fetus</name>
    <dbReference type="NCBI Taxonomy" id="196"/>
    <lineage>
        <taxon>Bacteria</taxon>
        <taxon>Pseudomonadati</taxon>
        <taxon>Campylobacterota</taxon>
        <taxon>Epsilonproteobacteria</taxon>
        <taxon>Campylobacterales</taxon>
        <taxon>Campylobacteraceae</taxon>
        <taxon>Campylobacter</taxon>
    </lineage>
</organism>
<dbReference type="EMBL" id="AABTCC010000003">
    <property type="protein sequence ID" value="EAI8858608.1"/>
    <property type="molecule type" value="Genomic_DNA"/>
</dbReference>
<proteinExistence type="predicted"/>
<dbReference type="RefSeq" id="WP_191095109.1">
    <property type="nucleotide sequence ID" value="NZ_CBCUYW010000072.1"/>
</dbReference>
<evidence type="ECO:0000313" key="2">
    <source>
        <dbReference type="EMBL" id="EAK0453751.1"/>
    </source>
</evidence>